<dbReference type="NCBIfam" id="TIGR00795">
    <property type="entry name" value="lctP"/>
    <property type="match status" value="1"/>
</dbReference>
<evidence type="ECO:0000256" key="8">
    <source>
        <dbReference type="RuleBase" id="RU365092"/>
    </source>
</evidence>
<name>A0ABT4CSE8_9CLOT</name>
<keyword evidence="10" id="KW-1185">Reference proteome</keyword>
<dbReference type="InterPro" id="IPR003804">
    <property type="entry name" value="Lactate_perm"/>
</dbReference>
<evidence type="ECO:0000256" key="1">
    <source>
        <dbReference type="ARBA" id="ARBA00004651"/>
    </source>
</evidence>
<keyword evidence="3 8" id="KW-0813">Transport</keyword>
<evidence type="ECO:0000256" key="6">
    <source>
        <dbReference type="ARBA" id="ARBA00022989"/>
    </source>
</evidence>
<feature type="transmembrane region" description="Helical" evidence="8">
    <location>
        <begin position="6"/>
        <end position="24"/>
    </location>
</feature>
<comment type="similarity">
    <text evidence="2 8">Belongs to the lactate permease family.</text>
</comment>
<feature type="transmembrane region" description="Helical" evidence="8">
    <location>
        <begin position="31"/>
        <end position="50"/>
    </location>
</feature>
<feature type="transmembrane region" description="Helical" evidence="8">
    <location>
        <begin position="400"/>
        <end position="418"/>
    </location>
</feature>
<dbReference type="EMBL" id="JAPQES010000003">
    <property type="protein sequence ID" value="MCY6370904.1"/>
    <property type="molecule type" value="Genomic_DNA"/>
</dbReference>
<feature type="transmembrane region" description="Helical" evidence="8">
    <location>
        <begin position="367"/>
        <end position="394"/>
    </location>
</feature>
<evidence type="ECO:0000256" key="3">
    <source>
        <dbReference type="ARBA" id="ARBA00022448"/>
    </source>
</evidence>
<evidence type="ECO:0000313" key="10">
    <source>
        <dbReference type="Proteomes" id="UP001079657"/>
    </source>
</evidence>
<comment type="function">
    <text evidence="8">Uptake of L-lactate across the membrane. Can also transport D-lactate and glycolate.</text>
</comment>
<keyword evidence="7 8" id="KW-0472">Membrane</keyword>
<accession>A0ABT4CSE8</accession>
<comment type="subcellular location">
    <subcellularLocation>
        <location evidence="1 8">Cell membrane</location>
        <topology evidence="1 8">Multi-pass membrane protein</topology>
    </subcellularLocation>
</comment>
<feature type="transmembrane region" description="Helical" evidence="8">
    <location>
        <begin position="242"/>
        <end position="260"/>
    </location>
</feature>
<sequence length="507" mass="53209">MNMYALFFIALIPIVWLIVSLGILKMPAHKTCSATLVLTVILAILVWKMPAPQAVTAALEGVALALWPIMIVIIAAVFTYNLSLHTKSMDIIKKMLSSITTDRRILVLIIAWGFGGFLEAVAGYGTAVAIPASILAAMGFEPIFAAIICLIANTVPTAFGAIGIPVSTMAKIAGLDVNVLSYYAGLQLFPFIILITFVLVMLTTRSVKGIKGVFGITLVSGLSFAIPELLAAKYMGAELPSLIGSVCSMAATVLMAKMFYKDTAGKTDETITGSVALKAWLPYILIFFFMIFSSKLFPSIYHALASIKTSVHIYTGEGAKPYIFKWIATPGTLIIIATFIGGMIQGAKFGEIVGILGKTMKQMTKSAITVVSIVALAKVMGYSGMINSIATVLAEVTGSFYPFIAPIIGALGTFVTGSDTSSNVLFGKLQVDVAKSIGVNATWLAAGSATGATAGKMISPQSIAVATAATGLAGAEGKILSKTIKFCIGYVVLLGIVVYIGSSIIPM</sequence>
<dbReference type="Proteomes" id="UP001079657">
    <property type="component" value="Unassembled WGS sequence"/>
</dbReference>
<protein>
    <recommendedName>
        <fullName evidence="8">L-lactate permease</fullName>
    </recommendedName>
</protein>
<dbReference type="Pfam" id="PF02652">
    <property type="entry name" value="Lactate_perm"/>
    <property type="match status" value="1"/>
</dbReference>
<feature type="transmembrane region" description="Helical" evidence="8">
    <location>
        <begin position="323"/>
        <end position="346"/>
    </location>
</feature>
<evidence type="ECO:0000256" key="4">
    <source>
        <dbReference type="ARBA" id="ARBA00022475"/>
    </source>
</evidence>
<keyword evidence="4 8" id="KW-1003">Cell membrane</keyword>
<feature type="transmembrane region" description="Helical" evidence="8">
    <location>
        <begin position="486"/>
        <end position="505"/>
    </location>
</feature>
<proteinExistence type="inferred from homology"/>
<comment type="caution">
    <text evidence="9">The sequence shown here is derived from an EMBL/GenBank/DDBJ whole genome shotgun (WGS) entry which is preliminary data.</text>
</comment>
<reference evidence="9" key="1">
    <citation type="submission" date="2022-12" db="EMBL/GenBank/DDBJ databases">
        <authorList>
            <person name="Wang J."/>
        </authorList>
    </citation>
    <scope>NUCLEOTIDE SEQUENCE</scope>
    <source>
        <strain evidence="9">HY-42-06</strain>
    </source>
</reference>
<dbReference type="PANTHER" id="PTHR30003:SF0">
    <property type="entry name" value="GLYCOLATE PERMEASE GLCA-RELATED"/>
    <property type="match status" value="1"/>
</dbReference>
<feature type="transmembrane region" description="Helical" evidence="8">
    <location>
        <begin position="105"/>
        <end position="124"/>
    </location>
</feature>
<keyword evidence="5 8" id="KW-0812">Transmembrane</keyword>
<evidence type="ECO:0000256" key="7">
    <source>
        <dbReference type="ARBA" id="ARBA00023136"/>
    </source>
</evidence>
<organism evidence="9 10">
    <name type="scientific">Clostridium ganghwense</name>
    <dbReference type="NCBI Taxonomy" id="312089"/>
    <lineage>
        <taxon>Bacteria</taxon>
        <taxon>Bacillati</taxon>
        <taxon>Bacillota</taxon>
        <taxon>Clostridia</taxon>
        <taxon>Eubacteriales</taxon>
        <taxon>Clostridiaceae</taxon>
        <taxon>Clostridium</taxon>
    </lineage>
</organism>
<dbReference type="PANTHER" id="PTHR30003">
    <property type="entry name" value="L-LACTATE PERMEASE"/>
    <property type="match status" value="1"/>
</dbReference>
<feature type="transmembrane region" description="Helical" evidence="8">
    <location>
        <begin position="180"/>
        <end position="200"/>
    </location>
</feature>
<gene>
    <name evidence="9" type="ORF">OXH55_09700</name>
</gene>
<evidence type="ECO:0000256" key="5">
    <source>
        <dbReference type="ARBA" id="ARBA00022692"/>
    </source>
</evidence>
<feature type="transmembrane region" description="Helical" evidence="8">
    <location>
        <begin position="280"/>
        <end position="303"/>
    </location>
</feature>
<dbReference type="RefSeq" id="WP_268049746.1">
    <property type="nucleotide sequence ID" value="NZ_JAPQES010000003.1"/>
</dbReference>
<evidence type="ECO:0000256" key="2">
    <source>
        <dbReference type="ARBA" id="ARBA00010100"/>
    </source>
</evidence>
<keyword evidence="6 8" id="KW-1133">Transmembrane helix</keyword>
<evidence type="ECO:0000313" key="9">
    <source>
        <dbReference type="EMBL" id="MCY6370904.1"/>
    </source>
</evidence>
<feature type="transmembrane region" description="Helical" evidence="8">
    <location>
        <begin position="62"/>
        <end position="84"/>
    </location>
</feature>
<feature type="transmembrane region" description="Helical" evidence="8">
    <location>
        <begin position="212"/>
        <end position="230"/>
    </location>
</feature>